<accession>A0A6L3FPL5</accession>
<keyword evidence="2" id="KW-1185">Reference proteome</keyword>
<organism evidence="1 2">
    <name type="scientific">Bacteroides ovatus</name>
    <dbReference type="NCBI Taxonomy" id="28116"/>
    <lineage>
        <taxon>Bacteria</taxon>
        <taxon>Pseudomonadati</taxon>
        <taxon>Bacteroidota</taxon>
        <taxon>Bacteroidia</taxon>
        <taxon>Bacteroidales</taxon>
        <taxon>Bacteroidaceae</taxon>
        <taxon>Bacteroides</taxon>
    </lineage>
</organism>
<sequence>MDMNEIDLVLQKFPSINREDLLILASILLDYWDNKCPESLTSLRADVDKRCSVTVFPDYYLIAHRAIVESEEFFNLLSKVENYEYINDNLRIMGLKVIGTDIKLDEYSEVIPDENTEFHNLGYPIYEEWWNY</sequence>
<reference evidence="1 2" key="1">
    <citation type="journal article" date="2019" name="Nat. Med.">
        <title>A library of human gut bacterial isolates paired with longitudinal multiomics data enables mechanistic microbiome research.</title>
        <authorList>
            <person name="Poyet M."/>
            <person name="Groussin M."/>
            <person name="Gibbons S.M."/>
            <person name="Avila-Pacheco J."/>
            <person name="Jiang X."/>
            <person name="Kearney S.M."/>
            <person name="Perrotta A.R."/>
            <person name="Berdy B."/>
            <person name="Zhao S."/>
            <person name="Lieberman T.D."/>
            <person name="Swanson P.K."/>
            <person name="Smith M."/>
            <person name="Roesemann S."/>
            <person name="Alexander J.E."/>
            <person name="Rich S.A."/>
            <person name="Livny J."/>
            <person name="Vlamakis H."/>
            <person name="Clish C."/>
            <person name="Bullock K."/>
            <person name="Deik A."/>
            <person name="Scott J."/>
            <person name="Pierce K.A."/>
            <person name="Xavier R.J."/>
            <person name="Alm E.J."/>
        </authorList>
    </citation>
    <scope>NUCLEOTIDE SEQUENCE [LARGE SCALE GENOMIC DNA]</scope>
    <source>
        <strain evidence="1 2">BIOML-A134</strain>
    </source>
</reference>
<evidence type="ECO:0000313" key="2">
    <source>
        <dbReference type="Proteomes" id="UP000473905"/>
    </source>
</evidence>
<protein>
    <submittedName>
        <fullName evidence="1">Uncharacterized protein</fullName>
    </submittedName>
</protein>
<dbReference type="AlphaFoldDB" id="A0A6L3FPL5"/>
<proteinExistence type="predicted"/>
<dbReference type="EMBL" id="VWKB01000115">
    <property type="protein sequence ID" value="KAA4082934.1"/>
    <property type="molecule type" value="Genomic_DNA"/>
</dbReference>
<gene>
    <name evidence="1" type="ORF">F3D66_31630</name>
</gene>
<dbReference type="Proteomes" id="UP000473905">
    <property type="component" value="Unassembled WGS sequence"/>
</dbReference>
<name>A0A6L3FPL5_BACOV</name>
<dbReference type="RefSeq" id="WP_032811378.1">
    <property type="nucleotide sequence ID" value="NZ_JBCNYW010000025.1"/>
</dbReference>
<evidence type="ECO:0000313" key="1">
    <source>
        <dbReference type="EMBL" id="KAA4082934.1"/>
    </source>
</evidence>
<comment type="caution">
    <text evidence="1">The sequence shown here is derived from an EMBL/GenBank/DDBJ whole genome shotgun (WGS) entry which is preliminary data.</text>
</comment>